<protein>
    <recommendedName>
        <fullName evidence="1">TIR domain-containing protein</fullName>
    </recommendedName>
</protein>
<proteinExistence type="predicted"/>
<dbReference type="Pfam" id="PF13676">
    <property type="entry name" value="TIR_2"/>
    <property type="match status" value="1"/>
</dbReference>
<dbReference type="Gene3D" id="3.40.50.10140">
    <property type="entry name" value="Toll/interleukin-1 receptor homology (TIR) domain"/>
    <property type="match status" value="1"/>
</dbReference>
<comment type="caution">
    <text evidence="2">The sequence shown here is derived from an EMBL/GenBank/DDBJ whole genome shotgun (WGS) entry which is preliminary data.</text>
</comment>
<evidence type="ECO:0000259" key="1">
    <source>
        <dbReference type="Pfam" id="PF13676"/>
    </source>
</evidence>
<evidence type="ECO:0000313" key="2">
    <source>
        <dbReference type="EMBL" id="GJN65907.1"/>
    </source>
</evidence>
<gene>
    <name evidence="2" type="ORF">JCM17207_25320</name>
</gene>
<dbReference type="SUPFAM" id="SSF52200">
    <property type="entry name" value="Toll/Interleukin receptor TIR domain"/>
    <property type="match status" value="1"/>
</dbReference>
<dbReference type="InterPro" id="IPR035897">
    <property type="entry name" value="Toll_tir_struct_dom_sf"/>
</dbReference>
<dbReference type="RefSeq" id="WP_238318108.1">
    <property type="nucleotide sequence ID" value="NZ_BQKV01000115.1"/>
</dbReference>
<sequence length="364" mass="42003">MTKKEFIESYISRLETCLEKFGEGEFSSGDLFDEIRLIRGIFVGEVPEIDDALLWRVADQDAETLIGILKLHIIDEGANEMEKSNATESELEKSFRELKLEYQGVKKTIEDYTHDGNITNYLTQLGEGINSGDMVKIKYCLNAILKWYQKNISRIHSNYLVVNTESHDENIAKLKHFKKAFESTTEDFLLKPNRQPNKNEPIIFLSHKSDDKKYADALEKFITGLGVKNNQLIYTSHPLHKIPLDANIYDYLRKRINGNTFMIFLWSDKYLESPACMNEMGAAWVIQGDYTNIYVPTFSFGNPKYRECAVDTSKMGAVLNGDAHCKANMIELKNKIQRIFKLENDEQKSQYLLDAFIKEIQEIN</sequence>
<name>A0AA37J4Q9_9FIRM</name>
<dbReference type="EMBL" id="BQKV01000115">
    <property type="protein sequence ID" value="GJN65907.1"/>
    <property type="molecule type" value="Genomic_DNA"/>
</dbReference>
<feature type="domain" description="TIR" evidence="1">
    <location>
        <begin position="203"/>
        <end position="285"/>
    </location>
</feature>
<reference evidence="2" key="1">
    <citation type="journal article" date="2022" name="Int. J. Syst. Evol. Microbiol.">
        <title>Genome-based, phenotypic and chemotaxonomic classification of Faecalibacterium strains: proposal of three novel species Faecalibacterium duncaniae sp. nov., Faecalibacterium hattorii sp. nov. and Faecalibacterium gallinarum sp. nov. .</title>
        <authorList>
            <person name="Sakamoto M."/>
            <person name="Sakurai N."/>
            <person name="Tanno H."/>
            <person name="Iino T."/>
            <person name="Ohkuma M."/>
            <person name="Endo A."/>
        </authorList>
    </citation>
    <scope>NUCLEOTIDE SEQUENCE</scope>
    <source>
        <strain evidence="2">JCM 17207</strain>
    </source>
</reference>
<dbReference type="GO" id="GO:0007165">
    <property type="term" value="P:signal transduction"/>
    <property type="evidence" value="ECO:0007669"/>
    <property type="project" value="InterPro"/>
</dbReference>
<organism evidence="2 3">
    <name type="scientific">Faecalibacterium gallinarum</name>
    <dbReference type="NCBI Taxonomy" id="2903556"/>
    <lineage>
        <taxon>Bacteria</taxon>
        <taxon>Bacillati</taxon>
        <taxon>Bacillota</taxon>
        <taxon>Clostridia</taxon>
        <taxon>Eubacteriales</taxon>
        <taxon>Oscillospiraceae</taxon>
        <taxon>Faecalibacterium</taxon>
    </lineage>
</organism>
<keyword evidence="3" id="KW-1185">Reference proteome</keyword>
<dbReference type="InterPro" id="IPR000157">
    <property type="entry name" value="TIR_dom"/>
</dbReference>
<dbReference type="Proteomes" id="UP001055185">
    <property type="component" value="Unassembled WGS sequence"/>
</dbReference>
<dbReference type="AlphaFoldDB" id="A0AA37J4Q9"/>
<accession>A0AA37J4Q9</accession>
<evidence type="ECO:0000313" key="3">
    <source>
        <dbReference type="Proteomes" id="UP001055185"/>
    </source>
</evidence>